<dbReference type="RefSeq" id="WP_343165180.1">
    <property type="nucleotide sequence ID" value="NZ_JBHRSV010000026.1"/>
</dbReference>
<organism evidence="2 3">
    <name type="scientific">Hyphobacterium vulgare</name>
    <dbReference type="NCBI Taxonomy" id="1736751"/>
    <lineage>
        <taxon>Bacteria</taxon>
        <taxon>Pseudomonadati</taxon>
        <taxon>Pseudomonadota</taxon>
        <taxon>Alphaproteobacteria</taxon>
        <taxon>Maricaulales</taxon>
        <taxon>Maricaulaceae</taxon>
        <taxon>Hyphobacterium</taxon>
    </lineage>
</organism>
<evidence type="ECO:0000313" key="3">
    <source>
        <dbReference type="Proteomes" id="UP001595379"/>
    </source>
</evidence>
<feature type="chain" id="PRO_5045652002" evidence="1">
    <location>
        <begin position="20"/>
        <end position="195"/>
    </location>
</feature>
<keyword evidence="3" id="KW-1185">Reference proteome</keyword>
<accession>A0ABV6ZZM6</accession>
<evidence type="ECO:0000313" key="2">
    <source>
        <dbReference type="EMBL" id="MFC2926854.1"/>
    </source>
</evidence>
<evidence type="ECO:0000256" key="1">
    <source>
        <dbReference type="SAM" id="SignalP"/>
    </source>
</evidence>
<protein>
    <submittedName>
        <fullName evidence="2">Uncharacterized protein</fullName>
    </submittedName>
</protein>
<name>A0ABV6ZZM6_9PROT</name>
<dbReference type="Proteomes" id="UP001595379">
    <property type="component" value="Unassembled WGS sequence"/>
</dbReference>
<comment type="caution">
    <text evidence="2">The sequence shown here is derived from an EMBL/GenBank/DDBJ whole genome shotgun (WGS) entry which is preliminary data.</text>
</comment>
<keyword evidence="1" id="KW-0732">Signal</keyword>
<gene>
    <name evidence="2" type="ORF">ACFOOR_12120</name>
</gene>
<proteinExistence type="predicted"/>
<sequence length="195" mass="22041">MKAILTAAIVSLAAAPAFAQVTGAETRRCGNYGQPAQDMPEEFGQFAFLIGDFDVGSEPWDAGTGSWGEPQYYARWNGYYGFGGRAIFDEWYDPGYGYRDGAGAGINIRLWDPAAGLWKTAWHYTANNEVRELHQQVREDGRLWLWQVYPEAPERRVFFETYDNGEWARISQVQDEVTGEWVNSVRLHARPADCG</sequence>
<dbReference type="EMBL" id="JBHRSV010000026">
    <property type="protein sequence ID" value="MFC2926854.1"/>
    <property type="molecule type" value="Genomic_DNA"/>
</dbReference>
<feature type="signal peptide" evidence="1">
    <location>
        <begin position="1"/>
        <end position="19"/>
    </location>
</feature>
<reference evidence="3" key="1">
    <citation type="journal article" date="2019" name="Int. J. Syst. Evol. Microbiol.">
        <title>The Global Catalogue of Microorganisms (GCM) 10K type strain sequencing project: providing services to taxonomists for standard genome sequencing and annotation.</title>
        <authorList>
            <consortium name="The Broad Institute Genomics Platform"/>
            <consortium name="The Broad Institute Genome Sequencing Center for Infectious Disease"/>
            <person name="Wu L."/>
            <person name="Ma J."/>
        </authorList>
    </citation>
    <scope>NUCLEOTIDE SEQUENCE [LARGE SCALE GENOMIC DNA]</scope>
    <source>
        <strain evidence="3">KCTC 52487</strain>
    </source>
</reference>